<comment type="caution">
    <text evidence="1">The sequence shown here is derived from an EMBL/GenBank/DDBJ whole genome shotgun (WGS) entry which is preliminary data.</text>
</comment>
<sequence length="55" mass="6674">MNGNYKNINVNFKKAHKDIYDWLRQYCNEKGYSLSHLIRELITELKRNEEAKNND</sequence>
<gene>
    <name evidence="1" type="ORF">LCGC14_2634550</name>
</gene>
<accession>A0A0F9CA76</accession>
<evidence type="ECO:0000313" key="1">
    <source>
        <dbReference type="EMBL" id="KKK99259.1"/>
    </source>
</evidence>
<dbReference type="EMBL" id="LAZR01045279">
    <property type="protein sequence ID" value="KKK99259.1"/>
    <property type="molecule type" value="Genomic_DNA"/>
</dbReference>
<protein>
    <submittedName>
        <fullName evidence="1">Uncharacterized protein</fullName>
    </submittedName>
</protein>
<name>A0A0F9CA76_9ZZZZ</name>
<reference evidence="1" key="1">
    <citation type="journal article" date="2015" name="Nature">
        <title>Complex archaea that bridge the gap between prokaryotes and eukaryotes.</title>
        <authorList>
            <person name="Spang A."/>
            <person name="Saw J.H."/>
            <person name="Jorgensen S.L."/>
            <person name="Zaremba-Niedzwiedzka K."/>
            <person name="Martijn J."/>
            <person name="Lind A.E."/>
            <person name="van Eijk R."/>
            <person name="Schleper C."/>
            <person name="Guy L."/>
            <person name="Ettema T.J."/>
        </authorList>
    </citation>
    <scope>NUCLEOTIDE SEQUENCE</scope>
</reference>
<dbReference type="AlphaFoldDB" id="A0A0F9CA76"/>
<proteinExistence type="predicted"/>
<organism evidence="1">
    <name type="scientific">marine sediment metagenome</name>
    <dbReference type="NCBI Taxonomy" id="412755"/>
    <lineage>
        <taxon>unclassified sequences</taxon>
        <taxon>metagenomes</taxon>
        <taxon>ecological metagenomes</taxon>
    </lineage>
</organism>